<accession>A0A8E0KLQ9</accession>
<comment type="caution">
    <text evidence="1">The sequence shown here is derived from an EMBL/GenBank/DDBJ whole genome shotgun (WGS) entry which is preliminary data.</text>
</comment>
<keyword evidence="2" id="KW-1185">Reference proteome</keyword>
<dbReference type="EMBL" id="BATC01000003">
    <property type="protein sequence ID" value="GAD58012.1"/>
    <property type="molecule type" value="Genomic_DNA"/>
</dbReference>
<evidence type="ECO:0000313" key="1">
    <source>
        <dbReference type="EMBL" id="GAD58012.1"/>
    </source>
</evidence>
<sequence length="62" mass="6367">MSDFQSGCSGYVSEAPTVSLHWSSGSGGLPLFFTTTSAERDPTILVRDPAEPGTATTTAESG</sequence>
<reference evidence="2" key="1">
    <citation type="journal article" date="2013" name="Genome Announc.">
        <title>Draft Genome Sequence of the Dimorphic Prosthecate Bacterium Brevundimonas abyssalis TAR-001T.</title>
        <authorList>
            <person name="Tsubouchi T."/>
            <person name="Nishi S."/>
            <person name="Usui K."/>
            <person name="Shimane Y."/>
            <person name="Takaki Y."/>
            <person name="Maruyama T."/>
            <person name="Hatada Y."/>
        </authorList>
    </citation>
    <scope>NUCLEOTIDE SEQUENCE [LARGE SCALE GENOMIC DNA]</scope>
    <source>
        <strain evidence="2">TAR-001</strain>
    </source>
</reference>
<dbReference type="Proteomes" id="UP000016569">
    <property type="component" value="Unassembled WGS sequence"/>
</dbReference>
<proteinExistence type="predicted"/>
<organism evidence="1 2">
    <name type="scientific">Brevundimonas abyssalis TAR-001</name>
    <dbReference type="NCBI Taxonomy" id="1391729"/>
    <lineage>
        <taxon>Bacteria</taxon>
        <taxon>Pseudomonadati</taxon>
        <taxon>Pseudomonadota</taxon>
        <taxon>Alphaproteobacteria</taxon>
        <taxon>Caulobacterales</taxon>
        <taxon>Caulobacteraceae</taxon>
        <taxon>Brevundimonas</taxon>
    </lineage>
</organism>
<dbReference type="AlphaFoldDB" id="A0A8E0KLQ9"/>
<gene>
    <name evidence="1" type="ORF">MBEBAB_0262</name>
</gene>
<protein>
    <submittedName>
        <fullName evidence="1">Uncharacterized protein</fullName>
    </submittedName>
</protein>
<name>A0A8E0KLQ9_9CAUL</name>
<evidence type="ECO:0000313" key="2">
    <source>
        <dbReference type="Proteomes" id="UP000016569"/>
    </source>
</evidence>